<keyword evidence="1 2" id="KW-0129">CBS domain</keyword>
<dbReference type="PANTHER" id="PTHR43080">
    <property type="entry name" value="CBS DOMAIN-CONTAINING PROTEIN CBSX3, MITOCHONDRIAL"/>
    <property type="match status" value="1"/>
</dbReference>
<dbReference type="InterPro" id="IPR046342">
    <property type="entry name" value="CBS_dom_sf"/>
</dbReference>
<dbReference type="PROSITE" id="PS51371">
    <property type="entry name" value="CBS"/>
    <property type="match status" value="2"/>
</dbReference>
<dbReference type="Proteomes" id="UP001501251">
    <property type="component" value="Unassembled WGS sequence"/>
</dbReference>
<gene>
    <name evidence="5" type="ORF">GCM10022252_61180</name>
</gene>
<dbReference type="SUPFAM" id="SSF54631">
    <property type="entry name" value="CBS-domain pair"/>
    <property type="match status" value="1"/>
</dbReference>
<accession>A0ABP8BCK8</accession>
<feature type="domain" description="CBS" evidence="4">
    <location>
        <begin position="116"/>
        <end position="173"/>
    </location>
</feature>
<proteinExistence type="predicted"/>
<evidence type="ECO:0000313" key="5">
    <source>
        <dbReference type="EMBL" id="GAA4203489.1"/>
    </source>
</evidence>
<comment type="caution">
    <text evidence="5">The sequence shown here is derived from an EMBL/GenBank/DDBJ whole genome shotgun (WGS) entry which is preliminary data.</text>
</comment>
<dbReference type="SMART" id="SM00116">
    <property type="entry name" value="CBS"/>
    <property type="match status" value="2"/>
</dbReference>
<sequence length="246" mass="26243">MPITVSDVMGRTAIAVRQDAGFADIVAVMRRFAVGAVTVVDADRRPVGVVSQDDLSLDDLPLTESDTVRHSASVFESAVFESAAFESAVFESTVFGGAARRREHEKAAAVAARDLMTSPAVTVTPGMPARDAARLMRDRRIQQLPVIDPVTGRIAGILHRADLPRVLDRPEAELRAEAEAVARDLTAPRSGVAVGVENGVVTLDGEVEHRAQAVQLVEAIHRLEGVIDVTSRLGYGGDDPRVTPLP</sequence>
<feature type="domain" description="CBS" evidence="4">
    <location>
        <begin position="9"/>
        <end position="67"/>
    </location>
</feature>
<dbReference type="Gene3D" id="3.10.580.10">
    <property type="entry name" value="CBS-domain"/>
    <property type="match status" value="1"/>
</dbReference>
<dbReference type="InterPro" id="IPR051257">
    <property type="entry name" value="Diverse_CBS-Domain"/>
</dbReference>
<dbReference type="InterPro" id="IPR000644">
    <property type="entry name" value="CBS_dom"/>
</dbReference>
<dbReference type="Pfam" id="PF04972">
    <property type="entry name" value="BON"/>
    <property type="match status" value="1"/>
</dbReference>
<evidence type="ECO:0008006" key="7">
    <source>
        <dbReference type="Google" id="ProtNLM"/>
    </source>
</evidence>
<dbReference type="Gene3D" id="3.30.1340.30">
    <property type="match status" value="1"/>
</dbReference>
<dbReference type="PANTHER" id="PTHR43080:SF29">
    <property type="entry name" value="OS02G0818000 PROTEIN"/>
    <property type="match status" value="1"/>
</dbReference>
<reference evidence="6" key="1">
    <citation type="journal article" date="2019" name="Int. J. Syst. Evol. Microbiol.">
        <title>The Global Catalogue of Microorganisms (GCM) 10K type strain sequencing project: providing services to taxonomists for standard genome sequencing and annotation.</title>
        <authorList>
            <consortium name="The Broad Institute Genomics Platform"/>
            <consortium name="The Broad Institute Genome Sequencing Center for Infectious Disease"/>
            <person name="Wu L."/>
            <person name="Ma J."/>
        </authorList>
    </citation>
    <scope>NUCLEOTIDE SEQUENCE [LARGE SCALE GENOMIC DNA]</scope>
    <source>
        <strain evidence="6">JCM 17388</strain>
    </source>
</reference>
<evidence type="ECO:0000313" key="6">
    <source>
        <dbReference type="Proteomes" id="UP001501251"/>
    </source>
</evidence>
<name>A0ABP8BCK8_9ACTN</name>
<organism evidence="5 6">
    <name type="scientific">Streptosporangium oxazolinicum</name>
    <dbReference type="NCBI Taxonomy" id="909287"/>
    <lineage>
        <taxon>Bacteria</taxon>
        <taxon>Bacillati</taxon>
        <taxon>Actinomycetota</taxon>
        <taxon>Actinomycetes</taxon>
        <taxon>Streptosporangiales</taxon>
        <taxon>Streptosporangiaceae</taxon>
        <taxon>Streptosporangium</taxon>
    </lineage>
</organism>
<dbReference type="PROSITE" id="PS50914">
    <property type="entry name" value="BON"/>
    <property type="match status" value="1"/>
</dbReference>
<evidence type="ECO:0000259" key="4">
    <source>
        <dbReference type="PROSITE" id="PS51371"/>
    </source>
</evidence>
<keyword evidence="6" id="KW-1185">Reference proteome</keyword>
<protein>
    <recommendedName>
        <fullName evidence="7">CBS domain-containing protein</fullName>
    </recommendedName>
</protein>
<evidence type="ECO:0000256" key="1">
    <source>
        <dbReference type="ARBA" id="ARBA00023122"/>
    </source>
</evidence>
<evidence type="ECO:0000259" key="3">
    <source>
        <dbReference type="PROSITE" id="PS50914"/>
    </source>
</evidence>
<feature type="domain" description="BON" evidence="3">
    <location>
        <begin position="168"/>
        <end position="237"/>
    </location>
</feature>
<dbReference type="RefSeq" id="WP_344921597.1">
    <property type="nucleotide sequence ID" value="NZ_BAABAQ010000013.1"/>
</dbReference>
<dbReference type="EMBL" id="BAABAQ010000013">
    <property type="protein sequence ID" value="GAA4203489.1"/>
    <property type="molecule type" value="Genomic_DNA"/>
</dbReference>
<evidence type="ECO:0000256" key="2">
    <source>
        <dbReference type="PROSITE-ProRule" id="PRU00703"/>
    </source>
</evidence>
<dbReference type="InterPro" id="IPR007055">
    <property type="entry name" value="BON_dom"/>
</dbReference>
<dbReference type="Pfam" id="PF00571">
    <property type="entry name" value="CBS"/>
    <property type="match status" value="2"/>
</dbReference>